<feature type="region of interest" description="Disordered" evidence="1">
    <location>
        <begin position="36"/>
        <end position="87"/>
    </location>
</feature>
<reference evidence="2" key="2">
    <citation type="journal article" date="2022" name="Microbiol. Resour. Announc.">
        <title>Whole-Genome Sequence of Entomortierella parvispora E1425, a Mucoromycotan Fungus Associated with Burkholderiaceae-Related Endosymbiotic Bacteria.</title>
        <authorList>
            <person name="Herlambang A."/>
            <person name="Guo Y."/>
            <person name="Takashima Y."/>
            <person name="Narisawa K."/>
            <person name="Ohta H."/>
            <person name="Nishizawa T."/>
        </authorList>
    </citation>
    <scope>NUCLEOTIDE SEQUENCE</scope>
    <source>
        <strain evidence="2">E1425</strain>
    </source>
</reference>
<evidence type="ECO:0000313" key="3">
    <source>
        <dbReference type="Proteomes" id="UP000827284"/>
    </source>
</evidence>
<keyword evidence="3" id="KW-1185">Reference proteome</keyword>
<feature type="compositionally biased region" description="Polar residues" evidence="1">
    <location>
        <begin position="53"/>
        <end position="66"/>
    </location>
</feature>
<reference evidence="2" key="1">
    <citation type="submission" date="2021-11" db="EMBL/GenBank/DDBJ databases">
        <authorList>
            <person name="Herlambang A."/>
            <person name="Guo Y."/>
            <person name="Takashima Y."/>
            <person name="Nishizawa T."/>
        </authorList>
    </citation>
    <scope>NUCLEOTIDE SEQUENCE</scope>
    <source>
        <strain evidence="2">E1425</strain>
    </source>
</reference>
<evidence type="ECO:0000313" key="2">
    <source>
        <dbReference type="EMBL" id="GJJ75664.1"/>
    </source>
</evidence>
<feature type="compositionally biased region" description="Basic and acidic residues" evidence="1">
    <location>
        <begin position="70"/>
        <end position="84"/>
    </location>
</feature>
<dbReference type="PANTHER" id="PTHR31389:SF4">
    <property type="entry name" value="LD39211P"/>
    <property type="match status" value="1"/>
</dbReference>
<dbReference type="EMBL" id="BQFW01000011">
    <property type="protein sequence ID" value="GJJ75664.1"/>
    <property type="molecule type" value="Genomic_DNA"/>
</dbReference>
<sequence length="376" mass="43221">MASKRFSSLHTILFLASFVVFWLVWTNARLRDSTAPLSKTGTRHYSEERPGFPNSNSFKDSNSGQDDNLESNKNRGRPDPERDLPFLSNQKASPLETLKMNFTIVTAASSNHFCALESFLYSMSELMEGLERTEKRPTLVVYNLGGMDSEQQARLNYLRDNQYIDDYKDFDYAAYPAFWDINVARGEYGWKAGMIKEVADKYRGLVLWLDSGNMFALDFLRYLPGYLETFGFWSPQSSGSFRQYTHEGLPQYFNDTIDHYAQETNCNGAAIAFDTSKDRVYKGLLQQWYDCSRVKDCIAPPGSSRSNHRQDQAALTYLVKKLRFMDQCRHFPEHYGVTVHQDKVCKERIRAFKIMKGLGQENNEANFAGDEDDADS</sequence>
<proteinExistence type="predicted"/>
<organism evidence="2 3">
    <name type="scientific">Entomortierella parvispora</name>
    <dbReference type="NCBI Taxonomy" id="205924"/>
    <lineage>
        <taxon>Eukaryota</taxon>
        <taxon>Fungi</taxon>
        <taxon>Fungi incertae sedis</taxon>
        <taxon>Mucoromycota</taxon>
        <taxon>Mortierellomycotina</taxon>
        <taxon>Mortierellomycetes</taxon>
        <taxon>Mortierellales</taxon>
        <taxon>Mortierellaceae</taxon>
        <taxon>Entomortierella</taxon>
    </lineage>
</organism>
<accession>A0A9P3HFA6</accession>
<name>A0A9P3HFA6_9FUNG</name>
<gene>
    <name evidence="2" type="ORF">EMPS_08022</name>
</gene>
<comment type="caution">
    <text evidence="2">The sequence shown here is derived from an EMBL/GenBank/DDBJ whole genome shotgun (WGS) entry which is preliminary data.</text>
</comment>
<dbReference type="PANTHER" id="PTHR31389">
    <property type="entry name" value="LD39211P"/>
    <property type="match status" value="1"/>
</dbReference>
<dbReference type="AlphaFoldDB" id="A0A9P3HFA6"/>
<protein>
    <submittedName>
        <fullName evidence="2">Uncharacterized protein</fullName>
    </submittedName>
</protein>
<dbReference type="Proteomes" id="UP000827284">
    <property type="component" value="Unassembled WGS sequence"/>
</dbReference>
<dbReference type="OrthoDB" id="5954868at2759"/>
<evidence type="ECO:0000256" key="1">
    <source>
        <dbReference type="SAM" id="MobiDB-lite"/>
    </source>
</evidence>